<dbReference type="PROSITE" id="PS50112">
    <property type="entry name" value="PAS"/>
    <property type="match status" value="1"/>
</dbReference>
<dbReference type="InterPro" id="IPR000700">
    <property type="entry name" value="PAS-assoc_C"/>
</dbReference>
<dbReference type="InterPro" id="IPR003594">
    <property type="entry name" value="HATPase_dom"/>
</dbReference>
<dbReference type="InterPro" id="IPR003661">
    <property type="entry name" value="HisK_dim/P_dom"/>
</dbReference>
<evidence type="ECO:0000256" key="6">
    <source>
        <dbReference type="ARBA" id="ARBA00022692"/>
    </source>
</evidence>
<dbReference type="EC" id="2.7.13.3" evidence="3"/>
<evidence type="ECO:0000259" key="17">
    <source>
        <dbReference type="PROSITE" id="PS50113"/>
    </source>
</evidence>
<dbReference type="SMART" id="SM00086">
    <property type="entry name" value="PAC"/>
    <property type="match status" value="2"/>
</dbReference>
<gene>
    <name evidence="18" type="ORF">METEAL_32370</name>
</gene>
<dbReference type="Gene3D" id="3.30.450.20">
    <property type="entry name" value="PAS domain"/>
    <property type="match status" value="2"/>
</dbReference>
<comment type="subcellular location">
    <subcellularLocation>
        <location evidence="2">Membrane</location>
        <topology evidence="2">Multi-pass membrane protein</topology>
    </subcellularLocation>
</comment>
<dbReference type="Gene3D" id="1.10.287.130">
    <property type="match status" value="1"/>
</dbReference>
<dbReference type="PRINTS" id="PR00344">
    <property type="entry name" value="BCTRLSENSOR"/>
</dbReference>
<evidence type="ECO:0000256" key="9">
    <source>
        <dbReference type="ARBA" id="ARBA00022840"/>
    </source>
</evidence>
<dbReference type="PANTHER" id="PTHR42878:SF15">
    <property type="entry name" value="BACTERIOPHYTOCHROME"/>
    <property type="match status" value="1"/>
</dbReference>
<dbReference type="Pfam" id="PF08447">
    <property type="entry name" value="PAS_3"/>
    <property type="match status" value="1"/>
</dbReference>
<evidence type="ECO:0000259" key="15">
    <source>
        <dbReference type="PROSITE" id="PS50109"/>
    </source>
</evidence>
<keyword evidence="12 14" id="KW-0472">Membrane</keyword>
<dbReference type="InterPro" id="IPR038318">
    <property type="entry name" value="KdpD_sf"/>
</dbReference>
<keyword evidence="5" id="KW-0808">Transferase</keyword>
<dbReference type="SMART" id="SM00091">
    <property type="entry name" value="PAS"/>
    <property type="match status" value="1"/>
</dbReference>
<dbReference type="PANTHER" id="PTHR42878">
    <property type="entry name" value="TWO-COMPONENT HISTIDINE KINASE"/>
    <property type="match status" value="1"/>
</dbReference>
<feature type="coiled-coil region" evidence="13">
    <location>
        <begin position="366"/>
        <end position="397"/>
    </location>
</feature>
<evidence type="ECO:0000256" key="4">
    <source>
        <dbReference type="ARBA" id="ARBA00022553"/>
    </source>
</evidence>
<dbReference type="CDD" id="cd00082">
    <property type="entry name" value="HisKA"/>
    <property type="match status" value="1"/>
</dbReference>
<dbReference type="NCBIfam" id="TIGR00229">
    <property type="entry name" value="sensory_box"/>
    <property type="match status" value="1"/>
</dbReference>
<dbReference type="GO" id="GO:0000155">
    <property type="term" value="F:phosphorelay sensor kinase activity"/>
    <property type="evidence" value="ECO:0007669"/>
    <property type="project" value="InterPro"/>
</dbReference>
<dbReference type="FunFam" id="1.10.287.130:FF:000070">
    <property type="entry name" value="Histidine kinase sensor protein"/>
    <property type="match status" value="1"/>
</dbReference>
<dbReference type="Pfam" id="PF13493">
    <property type="entry name" value="DUF4118"/>
    <property type="match status" value="1"/>
</dbReference>
<dbReference type="InterPro" id="IPR004358">
    <property type="entry name" value="Sig_transdc_His_kin-like_C"/>
</dbReference>
<dbReference type="Pfam" id="PF13426">
    <property type="entry name" value="PAS_9"/>
    <property type="match status" value="1"/>
</dbReference>
<feature type="domain" description="PAS" evidence="16">
    <location>
        <begin position="248"/>
        <end position="319"/>
    </location>
</feature>
<dbReference type="CDD" id="cd00130">
    <property type="entry name" value="PAS"/>
    <property type="match status" value="2"/>
</dbReference>
<dbReference type="SUPFAM" id="SSF55785">
    <property type="entry name" value="PYP-like sensor domain (PAS domain)"/>
    <property type="match status" value="2"/>
</dbReference>
<organism evidence="18 19">
    <name type="scientific">Mesoterricola silvestris</name>
    <dbReference type="NCBI Taxonomy" id="2927979"/>
    <lineage>
        <taxon>Bacteria</taxon>
        <taxon>Pseudomonadati</taxon>
        <taxon>Acidobacteriota</taxon>
        <taxon>Holophagae</taxon>
        <taxon>Holophagales</taxon>
        <taxon>Holophagaceae</taxon>
        <taxon>Mesoterricola</taxon>
    </lineage>
</organism>
<evidence type="ECO:0000256" key="3">
    <source>
        <dbReference type="ARBA" id="ARBA00012438"/>
    </source>
</evidence>
<dbReference type="GO" id="GO:0007234">
    <property type="term" value="P:osmosensory signaling via phosphorelay pathway"/>
    <property type="evidence" value="ECO:0007669"/>
    <property type="project" value="TreeGrafter"/>
</dbReference>
<evidence type="ECO:0000259" key="16">
    <source>
        <dbReference type="PROSITE" id="PS50112"/>
    </source>
</evidence>
<dbReference type="InterPro" id="IPR001610">
    <property type="entry name" value="PAC"/>
</dbReference>
<dbReference type="SMART" id="SM00388">
    <property type="entry name" value="HisKA"/>
    <property type="match status" value="1"/>
</dbReference>
<evidence type="ECO:0000256" key="12">
    <source>
        <dbReference type="ARBA" id="ARBA00023136"/>
    </source>
</evidence>
<dbReference type="InterPro" id="IPR013655">
    <property type="entry name" value="PAS_fold_3"/>
</dbReference>
<dbReference type="GO" id="GO:0000156">
    <property type="term" value="F:phosphorelay response regulator activity"/>
    <property type="evidence" value="ECO:0007669"/>
    <property type="project" value="TreeGrafter"/>
</dbReference>
<dbReference type="GO" id="GO:0005524">
    <property type="term" value="F:ATP binding"/>
    <property type="evidence" value="ECO:0007669"/>
    <property type="project" value="UniProtKB-KW"/>
</dbReference>
<dbReference type="Proteomes" id="UP001238179">
    <property type="component" value="Chromosome"/>
</dbReference>
<dbReference type="Pfam" id="PF00512">
    <property type="entry name" value="HisKA"/>
    <property type="match status" value="1"/>
</dbReference>
<keyword evidence="6 14" id="KW-0812">Transmembrane</keyword>
<keyword evidence="11" id="KW-0902">Two-component regulatory system</keyword>
<dbReference type="GO" id="GO:0030295">
    <property type="term" value="F:protein kinase activator activity"/>
    <property type="evidence" value="ECO:0007669"/>
    <property type="project" value="TreeGrafter"/>
</dbReference>
<evidence type="ECO:0000256" key="7">
    <source>
        <dbReference type="ARBA" id="ARBA00022741"/>
    </source>
</evidence>
<dbReference type="InterPro" id="IPR035965">
    <property type="entry name" value="PAS-like_dom_sf"/>
</dbReference>
<evidence type="ECO:0000256" key="8">
    <source>
        <dbReference type="ARBA" id="ARBA00022777"/>
    </source>
</evidence>
<dbReference type="SUPFAM" id="SSF55874">
    <property type="entry name" value="ATPase domain of HSP90 chaperone/DNA topoisomerase II/histidine kinase"/>
    <property type="match status" value="1"/>
</dbReference>
<dbReference type="GO" id="GO:0016020">
    <property type="term" value="C:membrane"/>
    <property type="evidence" value="ECO:0007669"/>
    <property type="project" value="UniProtKB-SubCell"/>
</dbReference>
<keyword evidence="10 14" id="KW-1133">Transmembrane helix</keyword>
<feature type="transmembrane region" description="Helical" evidence="14">
    <location>
        <begin position="84"/>
        <end position="103"/>
    </location>
</feature>
<evidence type="ECO:0000256" key="2">
    <source>
        <dbReference type="ARBA" id="ARBA00004141"/>
    </source>
</evidence>
<keyword evidence="13" id="KW-0175">Coiled coil</keyword>
<dbReference type="KEGG" id="msil:METEAL_32370"/>
<evidence type="ECO:0000256" key="14">
    <source>
        <dbReference type="SAM" id="Phobius"/>
    </source>
</evidence>
<keyword evidence="8" id="KW-0418">Kinase</keyword>
<evidence type="ECO:0000256" key="1">
    <source>
        <dbReference type="ARBA" id="ARBA00000085"/>
    </source>
</evidence>
<accession>A0AA48KD17</accession>
<feature type="transmembrane region" description="Helical" evidence="14">
    <location>
        <begin position="47"/>
        <end position="72"/>
    </location>
</feature>
<protein>
    <recommendedName>
        <fullName evidence="3">histidine kinase</fullName>
        <ecNumber evidence="3">2.7.13.3</ecNumber>
    </recommendedName>
</protein>
<sequence length="623" mass="69454">MSALPPPSAPRRLFAAFLPVATGLLQGLCWPVIVPFVWFLFYPTVFFSSWLGGFASGLWATFLSTALVWWFFMEPVHTLLKPRPGSYINALAFIGMGFLFSFFHERLRKAKLEAAESRLRERDGLLERTSRTAHVGGWEFDVATRTGSWTEEVARIHDLDPSTHPDVELGLSHFVERDRPAMVEAVRRAVEEGRPYDLEVELVSAAGVRKWVRTTGQAVLEGGRVVKVQGAMQDISDRKAMELALRDSEARFRALFEQAGVGVVEVEAATGRFQRVNGRFCEILGYGEAELLAMRFQDLTHPGDLGRDLRETGRLARGEIASYATEKRYFRKDGSIVWVGLTVRPLCWPGQEATHFVSIVEDISARKQAEAEVKVLNATLERRVAERTQELTAANQELESFAYAVSHDLRAPLRAMDGFSQALLEDCGPALDGEGRGYLDQIIRASHTMSGLIDGILLLSRATRGDMERAPVDISALSESLLEGFGRADGRRPVRWRVEPGLQAEGDPRMLRAAFTNLLGNAWKYTGKSPEPLIEVDRVQEDGVPWIRVRDNGCGFDMAFEEKLWKPFQRLHRQDEFPGLGIGLATTQRIVNRHGGRLRAESAPGRGASFLIALPPFAPVEAP</sequence>
<dbReference type="PROSITE" id="PS50113">
    <property type="entry name" value="PAC"/>
    <property type="match status" value="2"/>
</dbReference>
<dbReference type="EMBL" id="AP027080">
    <property type="protein sequence ID" value="BDU74063.1"/>
    <property type="molecule type" value="Genomic_DNA"/>
</dbReference>
<evidence type="ECO:0000256" key="10">
    <source>
        <dbReference type="ARBA" id="ARBA00022989"/>
    </source>
</evidence>
<dbReference type="SMART" id="SM00387">
    <property type="entry name" value="HATPase_c"/>
    <property type="match status" value="1"/>
</dbReference>
<dbReference type="InterPro" id="IPR000014">
    <property type="entry name" value="PAS"/>
</dbReference>
<dbReference type="InterPro" id="IPR025201">
    <property type="entry name" value="KdpD_TM"/>
</dbReference>
<feature type="transmembrane region" description="Helical" evidence="14">
    <location>
        <begin position="12"/>
        <end position="41"/>
    </location>
</feature>
<keyword evidence="9" id="KW-0067">ATP-binding</keyword>
<comment type="catalytic activity">
    <reaction evidence="1">
        <text>ATP + protein L-histidine = ADP + protein N-phospho-L-histidine.</text>
        <dbReference type="EC" id="2.7.13.3"/>
    </reaction>
</comment>
<name>A0AA48KD17_9BACT</name>
<keyword evidence="19" id="KW-1185">Reference proteome</keyword>
<evidence type="ECO:0000256" key="5">
    <source>
        <dbReference type="ARBA" id="ARBA00022679"/>
    </source>
</evidence>
<dbReference type="Gene3D" id="3.30.565.10">
    <property type="entry name" value="Histidine kinase-like ATPase, C-terminal domain"/>
    <property type="match status" value="1"/>
</dbReference>
<keyword evidence="7" id="KW-0547">Nucleotide-binding</keyword>
<evidence type="ECO:0000313" key="18">
    <source>
        <dbReference type="EMBL" id="BDU74063.1"/>
    </source>
</evidence>
<evidence type="ECO:0000313" key="19">
    <source>
        <dbReference type="Proteomes" id="UP001238179"/>
    </source>
</evidence>
<keyword evidence="4" id="KW-0597">Phosphoprotein</keyword>
<dbReference type="SUPFAM" id="SSF47384">
    <property type="entry name" value="Homodimeric domain of signal transducing histidine kinase"/>
    <property type="match status" value="1"/>
</dbReference>
<dbReference type="PROSITE" id="PS50109">
    <property type="entry name" value="HIS_KIN"/>
    <property type="match status" value="1"/>
</dbReference>
<dbReference type="InterPro" id="IPR036097">
    <property type="entry name" value="HisK_dim/P_sf"/>
</dbReference>
<evidence type="ECO:0000256" key="13">
    <source>
        <dbReference type="SAM" id="Coils"/>
    </source>
</evidence>
<feature type="domain" description="PAC" evidence="17">
    <location>
        <begin position="196"/>
        <end position="247"/>
    </location>
</feature>
<feature type="domain" description="PAC" evidence="17">
    <location>
        <begin position="323"/>
        <end position="375"/>
    </location>
</feature>
<dbReference type="Pfam" id="PF02518">
    <property type="entry name" value="HATPase_c"/>
    <property type="match status" value="1"/>
</dbReference>
<dbReference type="InterPro" id="IPR036890">
    <property type="entry name" value="HATPase_C_sf"/>
</dbReference>
<dbReference type="InterPro" id="IPR050351">
    <property type="entry name" value="BphY/WalK/GraS-like"/>
</dbReference>
<dbReference type="Gene3D" id="1.20.120.620">
    <property type="entry name" value="Backbone structure of the membrane domain of e. Coli histidine kinase receptor kdpd"/>
    <property type="match status" value="1"/>
</dbReference>
<dbReference type="AlphaFoldDB" id="A0AA48KD17"/>
<evidence type="ECO:0000256" key="11">
    <source>
        <dbReference type="ARBA" id="ARBA00023012"/>
    </source>
</evidence>
<dbReference type="InterPro" id="IPR005467">
    <property type="entry name" value="His_kinase_dom"/>
</dbReference>
<proteinExistence type="predicted"/>
<feature type="domain" description="Histidine kinase" evidence="15">
    <location>
        <begin position="404"/>
        <end position="618"/>
    </location>
</feature>
<reference evidence="19" key="1">
    <citation type="journal article" date="2023" name="Int. J. Syst. Evol. Microbiol.">
        <title>Mesoterricola silvestris gen. nov., sp. nov., Mesoterricola sediminis sp. nov., Geothrix oryzae sp. nov., Geothrix edaphica sp. nov., Geothrix rubra sp. nov., and Geothrix limicola sp. nov., six novel members of Acidobacteriota isolated from soils.</title>
        <authorList>
            <person name="Itoh H."/>
            <person name="Sugisawa Y."/>
            <person name="Mise K."/>
            <person name="Xu Z."/>
            <person name="Kuniyasu M."/>
            <person name="Ushijima N."/>
            <person name="Kawano K."/>
            <person name="Kobayashi E."/>
            <person name="Shiratori Y."/>
            <person name="Masuda Y."/>
            <person name="Senoo K."/>
        </authorList>
    </citation>
    <scope>NUCLEOTIDE SEQUENCE [LARGE SCALE GENOMIC DNA]</scope>
    <source>
        <strain evidence="19">W79</strain>
    </source>
</reference>